<dbReference type="PANTHER" id="PTHR12151:SF25">
    <property type="entry name" value="LINALOOL DEHYDRATASE_ISOMERASE DOMAIN-CONTAINING PROTEIN"/>
    <property type="match status" value="1"/>
</dbReference>
<dbReference type="Proteomes" id="UP001139179">
    <property type="component" value="Unassembled WGS sequence"/>
</dbReference>
<proteinExistence type="inferred from homology"/>
<dbReference type="CDD" id="cd02968">
    <property type="entry name" value="SCO"/>
    <property type="match status" value="1"/>
</dbReference>
<evidence type="ECO:0000313" key="6">
    <source>
        <dbReference type="EMBL" id="MCM3715183.1"/>
    </source>
</evidence>
<dbReference type="EMBL" id="JAMBOL010000012">
    <property type="protein sequence ID" value="MCM3715183.1"/>
    <property type="molecule type" value="Genomic_DNA"/>
</dbReference>
<evidence type="ECO:0000313" key="7">
    <source>
        <dbReference type="Proteomes" id="UP001139179"/>
    </source>
</evidence>
<gene>
    <name evidence="6" type="ORF">M3202_13925</name>
</gene>
<evidence type="ECO:0000256" key="3">
    <source>
        <dbReference type="PIRSR" id="PIRSR603782-1"/>
    </source>
</evidence>
<dbReference type="PROSITE" id="PS51352">
    <property type="entry name" value="THIOREDOXIN_2"/>
    <property type="match status" value="1"/>
</dbReference>
<keyword evidence="3" id="KW-0479">Metal-binding</keyword>
<dbReference type="InterPro" id="IPR013766">
    <property type="entry name" value="Thioredoxin_domain"/>
</dbReference>
<dbReference type="Gene3D" id="3.40.30.10">
    <property type="entry name" value="Glutaredoxin"/>
    <property type="match status" value="1"/>
</dbReference>
<evidence type="ECO:0000259" key="5">
    <source>
        <dbReference type="PROSITE" id="PS51352"/>
    </source>
</evidence>
<dbReference type="PROSITE" id="PS51257">
    <property type="entry name" value="PROKAR_LIPOPROTEIN"/>
    <property type="match status" value="1"/>
</dbReference>
<comment type="similarity">
    <text evidence="1">Belongs to the SCO1/2 family.</text>
</comment>
<keyword evidence="7" id="KW-1185">Reference proteome</keyword>
<dbReference type="RefSeq" id="WP_251223939.1">
    <property type="nucleotide sequence ID" value="NZ_JAMBOL010000012.1"/>
</dbReference>
<keyword evidence="4" id="KW-1015">Disulfide bond</keyword>
<dbReference type="InterPro" id="IPR036249">
    <property type="entry name" value="Thioredoxin-like_sf"/>
</dbReference>
<comment type="caution">
    <text evidence="6">The sequence shown here is derived from an EMBL/GenBank/DDBJ whole genome shotgun (WGS) entry which is preliminary data.</text>
</comment>
<name>A0A9X2DTS0_9BACI</name>
<evidence type="ECO:0000256" key="2">
    <source>
        <dbReference type="ARBA" id="ARBA00023008"/>
    </source>
</evidence>
<feature type="binding site" evidence="3">
    <location>
        <position position="72"/>
    </location>
    <ligand>
        <name>Cu cation</name>
        <dbReference type="ChEBI" id="CHEBI:23378"/>
    </ligand>
</feature>
<dbReference type="GO" id="GO:0046872">
    <property type="term" value="F:metal ion binding"/>
    <property type="evidence" value="ECO:0007669"/>
    <property type="project" value="UniProtKB-KW"/>
</dbReference>
<feature type="domain" description="Thioredoxin" evidence="5">
    <location>
        <begin position="34"/>
        <end position="198"/>
    </location>
</feature>
<dbReference type="Pfam" id="PF02630">
    <property type="entry name" value="SCO1-SenC"/>
    <property type="match status" value="1"/>
</dbReference>
<dbReference type="InterPro" id="IPR003782">
    <property type="entry name" value="SCO1/SenC"/>
</dbReference>
<organism evidence="6 7">
    <name type="scientific">Halalkalibacter oceani</name>
    <dbReference type="NCBI Taxonomy" id="1653776"/>
    <lineage>
        <taxon>Bacteria</taxon>
        <taxon>Bacillati</taxon>
        <taxon>Bacillota</taxon>
        <taxon>Bacilli</taxon>
        <taxon>Bacillales</taxon>
        <taxon>Bacillaceae</taxon>
        <taxon>Halalkalibacter</taxon>
    </lineage>
</organism>
<evidence type="ECO:0000256" key="1">
    <source>
        <dbReference type="ARBA" id="ARBA00010996"/>
    </source>
</evidence>
<dbReference type="AlphaFoldDB" id="A0A9X2DTS0"/>
<protein>
    <submittedName>
        <fullName evidence="6">SCO family protein</fullName>
    </submittedName>
</protein>
<feature type="binding site" evidence="3">
    <location>
        <position position="76"/>
    </location>
    <ligand>
        <name>Cu cation</name>
        <dbReference type="ChEBI" id="CHEBI:23378"/>
    </ligand>
</feature>
<reference evidence="6" key="1">
    <citation type="submission" date="2022-05" db="EMBL/GenBank/DDBJ databases">
        <title>Comparative Genomics of Spacecraft Associated Microbes.</title>
        <authorList>
            <person name="Tran M.T."/>
            <person name="Wright A."/>
            <person name="Seuylemezian A."/>
            <person name="Eisen J."/>
            <person name="Coil D."/>
        </authorList>
    </citation>
    <scope>NUCLEOTIDE SEQUENCE</scope>
    <source>
        <strain evidence="6">214.1.1</strain>
    </source>
</reference>
<feature type="disulfide bond" description="Redox-active" evidence="4">
    <location>
        <begin position="72"/>
        <end position="76"/>
    </location>
</feature>
<keyword evidence="2 3" id="KW-0186">Copper</keyword>
<evidence type="ECO:0000256" key="4">
    <source>
        <dbReference type="PIRSR" id="PIRSR603782-2"/>
    </source>
</evidence>
<dbReference type="PANTHER" id="PTHR12151">
    <property type="entry name" value="ELECTRON TRANSPORT PROTIN SCO1/SENC FAMILY MEMBER"/>
    <property type="match status" value="1"/>
</dbReference>
<accession>A0A9X2DTS0</accession>
<feature type="binding site" evidence="3">
    <location>
        <position position="161"/>
    </location>
    <ligand>
        <name>Cu cation</name>
        <dbReference type="ChEBI" id="CHEBI:23378"/>
    </ligand>
</feature>
<dbReference type="SUPFAM" id="SSF52833">
    <property type="entry name" value="Thioredoxin-like"/>
    <property type="match status" value="1"/>
</dbReference>
<sequence length="199" mass="22032">MKRLLLFVGLVVVLSGCGWMYELGGGGSSDFDIAEAGLAVPEFNFVDQDGKPYGTEQLTGQYWLANLIFTHCPSVCPTMTPNMRNLQTAMQEEGIEMGYISFTVDPERDTPELLKSYATNVGANGETWKFLTGYEVEEITELSMTAFASPVQPLDDGDIGHTTAFFLIDPEGNVIRKYDGLQTDQEPIIDDLMDTVQYE</sequence>